<protein>
    <submittedName>
        <fullName evidence="2">Lytic transglycosylase, catalytic</fullName>
    </submittedName>
</protein>
<dbReference type="SUPFAM" id="SSF53955">
    <property type="entry name" value="Lysozyme-like"/>
    <property type="match status" value="1"/>
</dbReference>
<dbReference type="Proteomes" id="UP001172788">
    <property type="component" value="Unassembled WGS sequence"/>
</dbReference>
<gene>
    <name evidence="2" type="ORF">DBA34_01900</name>
    <name evidence="3" type="ORF">DBB29_00815</name>
</gene>
<evidence type="ECO:0000313" key="5">
    <source>
        <dbReference type="Proteomes" id="UP001172791"/>
    </source>
</evidence>
<evidence type="ECO:0000313" key="4">
    <source>
        <dbReference type="Proteomes" id="UP001172788"/>
    </source>
</evidence>
<dbReference type="InterPro" id="IPR008258">
    <property type="entry name" value="Transglycosylase_SLT_dom_1"/>
</dbReference>
<dbReference type="AlphaFoldDB" id="A0AAW7MGY3"/>
<dbReference type="EMBL" id="QAID01000021">
    <property type="protein sequence ID" value="MDN4576675.1"/>
    <property type="molecule type" value="Genomic_DNA"/>
</dbReference>
<dbReference type="EMBL" id="QAIC01000024">
    <property type="protein sequence ID" value="MDN4572024.1"/>
    <property type="molecule type" value="Genomic_DNA"/>
</dbReference>
<evidence type="ECO:0000259" key="1">
    <source>
        <dbReference type="Pfam" id="PF01464"/>
    </source>
</evidence>
<keyword evidence="4" id="KW-1185">Reference proteome</keyword>
<proteinExistence type="predicted"/>
<evidence type="ECO:0000313" key="2">
    <source>
        <dbReference type="EMBL" id="MDN4572024.1"/>
    </source>
</evidence>
<feature type="domain" description="Transglycosylase SLT" evidence="1">
    <location>
        <begin position="25"/>
        <end position="168"/>
    </location>
</feature>
<accession>A0AAW7MGY3</accession>
<dbReference type="Pfam" id="PF01464">
    <property type="entry name" value="SLT"/>
    <property type="match status" value="1"/>
</dbReference>
<reference evidence="2" key="1">
    <citation type="submission" date="2018-04" db="EMBL/GenBank/DDBJ databases">
        <authorList>
            <person name="Jy Z."/>
        </authorList>
    </citation>
    <scope>NUCLEOTIDE SEQUENCE</scope>
    <source>
        <strain evidence="3">AS13</strain>
        <strain evidence="2">LA18</strain>
    </source>
</reference>
<organism evidence="2 5">
    <name type="scientific">Pandoraea cepalis</name>
    <dbReference type="NCBI Taxonomy" id="2508294"/>
    <lineage>
        <taxon>Bacteria</taxon>
        <taxon>Pseudomonadati</taxon>
        <taxon>Pseudomonadota</taxon>
        <taxon>Betaproteobacteria</taxon>
        <taxon>Burkholderiales</taxon>
        <taxon>Burkholderiaceae</taxon>
        <taxon>Pandoraea</taxon>
    </lineage>
</organism>
<evidence type="ECO:0000313" key="3">
    <source>
        <dbReference type="EMBL" id="MDN4576675.1"/>
    </source>
</evidence>
<dbReference type="InterPro" id="IPR023346">
    <property type="entry name" value="Lysozyme-like_dom_sf"/>
</dbReference>
<comment type="caution">
    <text evidence="2">The sequence shown here is derived from an EMBL/GenBank/DDBJ whole genome shotgun (WGS) entry which is preliminary data.</text>
</comment>
<sequence>MMSAAVGLCVIAHSARADSLDVLMRTCAPNVHPVTLGAIVRTESRGHAYVLSDDGPNGLPWSERKKMLRSFYPDSVEEAETIATKLIAANHRVGIGLAQVNSSNLASLGLTVRTALDPCTNLRAGAQILTANYRAALKRFSDEQDALLAAISAYNTGDFSNGFTNGYVGRVVDATGFAVPALRTSTVPRTTRRLAAGTGNILLSKKIAVLRATIEE</sequence>
<dbReference type="Proteomes" id="UP001172791">
    <property type="component" value="Unassembled WGS sequence"/>
</dbReference>
<dbReference type="CDD" id="cd16892">
    <property type="entry name" value="LT_VirB1-like"/>
    <property type="match status" value="1"/>
</dbReference>
<name>A0AAW7MGY3_9BURK</name>
<dbReference type="Gene3D" id="1.10.530.10">
    <property type="match status" value="1"/>
</dbReference>